<dbReference type="RefSeq" id="WP_269478479.1">
    <property type="nucleotide sequence ID" value="NZ_JAOSHN010000003.1"/>
</dbReference>
<dbReference type="Pfam" id="PF10040">
    <property type="entry name" value="CRISPR_Cas6"/>
    <property type="match status" value="1"/>
</dbReference>
<keyword evidence="3" id="KW-1185">Reference proteome</keyword>
<feature type="domain" description="CRISPR-associated protein Cas6 C-terminal" evidence="1">
    <location>
        <begin position="166"/>
        <end position="287"/>
    </location>
</feature>
<comment type="caution">
    <text evidence="2">The sequence shown here is derived from an EMBL/GenBank/DDBJ whole genome shotgun (WGS) entry which is preliminary data.</text>
</comment>
<organism evidence="2 3">
    <name type="scientific">Hominibacterium faecale</name>
    <dbReference type="NCBI Taxonomy" id="2839743"/>
    <lineage>
        <taxon>Bacteria</taxon>
        <taxon>Bacillati</taxon>
        <taxon>Bacillota</taxon>
        <taxon>Clostridia</taxon>
        <taxon>Peptostreptococcales</taxon>
        <taxon>Anaerovoracaceae</taxon>
        <taxon>Hominibacterium</taxon>
    </lineage>
</organism>
<dbReference type="EMBL" id="JAOSHN010000003">
    <property type="protein sequence ID" value="MCU7378496.1"/>
    <property type="molecule type" value="Genomic_DNA"/>
</dbReference>
<dbReference type="Gene3D" id="3.30.70.1900">
    <property type="match status" value="1"/>
</dbReference>
<dbReference type="Proteomes" id="UP001065549">
    <property type="component" value="Unassembled WGS sequence"/>
</dbReference>
<proteinExistence type="predicted"/>
<name>A0A9J6QM06_9FIRM</name>
<gene>
    <name evidence="2" type="primary">cas6</name>
    <name evidence="2" type="ORF">OBO34_09005</name>
</gene>
<reference evidence="2" key="1">
    <citation type="submission" date="2022-09" db="EMBL/GenBank/DDBJ databases">
        <title>Culturomic study of gut microbiota in children with autism spectrum disorder.</title>
        <authorList>
            <person name="Efimov B.A."/>
            <person name="Chaplin A.V."/>
            <person name="Sokolova S.R."/>
            <person name="Pikina A.P."/>
            <person name="Korzhanova M."/>
            <person name="Belova V."/>
            <person name="Korostin D."/>
        </authorList>
    </citation>
    <scope>NUCLEOTIDE SEQUENCE</scope>
    <source>
        <strain evidence="2">ASD5510</strain>
    </source>
</reference>
<evidence type="ECO:0000313" key="2">
    <source>
        <dbReference type="EMBL" id="MCU7378496.1"/>
    </source>
</evidence>
<sequence length="292" mass="33432">MKPEASFFLNYLPMEVTLISMDRAELPLFLGSTLRGVIGQTLRQDREAYNYLYNNRALSGNLQDTVNPYMIRPPMAETSVYLKGEKLTFHVILFGDAVRYTPQLIFAIEGIGRRGLGAGRYPFQLDKITHSLDQRVIWQAGIFHEVAVRSAALPCRSLSSLEQVRLKTLTPLRIRRNGKLLEQVDFPTIVRNITRRIERLCERYGGWIDEKEAQHIQALATDVSTIKEQLKLVNLNRYSNRTGEKMDFSGLMGELWFEGPLTPFVPWLYAAQTLNIGRNTTFGMGRVKVEFL</sequence>
<evidence type="ECO:0000313" key="3">
    <source>
        <dbReference type="Proteomes" id="UP001065549"/>
    </source>
</evidence>
<dbReference type="InterPro" id="IPR019267">
    <property type="entry name" value="CRISPR-assoc_Cas6_C"/>
</dbReference>
<dbReference type="AlphaFoldDB" id="A0A9J6QM06"/>
<evidence type="ECO:0000259" key="1">
    <source>
        <dbReference type="Pfam" id="PF10040"/>
    </source>
</evidence>
<protein>
    <submittedName>
        <fullName evidence="2">CRISPR system precrRNA processing endoribonuclease RAMP protein Cas6</fullName>
    </submittedName>
</protein>
<accession>A0A9J6QM06</accession>